<sequence length="68" mass="8183">MNNIRIARNFKLKEFQCTCCKRVMLDSKLLKGLVLLRIRLNRPVYITSGYRCTKENERVKEKHKIDKK</sequence>
<reference evidence="2" key="1">
    <citation type="journal article" date="2014" name="Front. Microbiol.">
        <title>High frequency of phylogenetically diverse reductive dehalogenase-homologous genes in deep subseafloor sedimentary metagenomes.</title>
        <authorList>
            <person name="Kawai M."/>
            <person name="Futagami T."/>
            <person name="Toyoda A."/>
            <person name="Takaki Y."/>
            <person name="Nishi S."/>
            <person name="Hori S."/>
            <person name="Arai W."/>
            <person name="Tsubouchi T."/>
            <person name="Morono Y."/>
            <person name="Uchiyama I."/>
            <person name="Ito T."/>
            <person name="Fujiyama A."/>
            <person name="Inagaki F."/>
            <person name="Takami H."/>
        </authorList>
    </citation>
    <scope>NUCLEOTIDE SEQUENCE</scope>
    <source>
        <strain evidence="2">Expedition CK06-06</strain>
    </source>
</reference>
<dbReference type="Pfam" id="PF08291">
    <property type="entry name" value="Peptidase_M15_3"/>
    <property type="match status" value="1"/>
</dbReference>
<proteinExistence type="predicted"/>
<dbReference type="AlphaFoldDB" id="X1PDB8"/>
<dbReference type="SUPFAM" id="SSF55166">
    <property type="entry name" value="Hedgehog/DD-peptidase"/>
    <property type="match status" value="1"/>
</dbReference>
<dbReference type="InterPro" id="IPR009045">
    <property type="entry name" value="Zn_M74/Hedgehog-like"/>
</dbReference>
<accession>X1PDB8</accession>
<gene>
    <name evidence="2" type="ORF">S06H3_38483</name>
</gene>
<evidence type="ECO:0000313" key="2">
    <source>
        <dbReference type="EMBL" id="GAI36990.1"/>
    </source>
</evidence>
<dbReference type="InterPro" id="IPR013230">
    <property type="entry name" value="Peptidase_M15A_C"/>
</dbReference>
<dbReference type="Gene3D" id="3.30.1380.10">
    <property type="match status" value="1"/>
</dbReference>
<organism evidence="2">
    <name type="scientific">marine sediment metagenome</name>
    <dbReference type="NCBI Taxonomy" id="412755"/>
    <lineage>
        <taxon>unclassified sequences</taxon>
        <taxon>metagenomes</taxon>
        <taxon>ecological metagenomes</taxon>
    </lineage>
</organism>
<protein>
    <recommendedName>
        <fullName evidence="1">Peptidase M15A C-terminal domain-containing protein</fullName>
    </recommendedName>
</protein>
<comment type="caution">
    <text evidence="2">The sequence shown here is derived from an EMBL/GenBank/DDBJ whole genome shotgun (WGS) entry which is preliminary data.</text>
</comment>
<dbReference type="EMBL" id="BARV01023460">
    <property type="protein sequence ID" value="GAI36990.1"/>
    <property type="molecule type" value="Genomic_DNA"/>
</dbReference>
<feature type="domain" description="Peptidase M15A C-terminal" evidence="1">
    <location>
        <begin position="9"/>
        <end position="59"/>
    </location>
</feature>
<name>X1PDB8_9ZZZZ</name>
<evidence type="ECO:0000259" key="1">
    <source>
        <dbReference type="Pfam" id="PF08291"/>
    </source>
</evidence>